<dbReference type="SMART" id="SM00078">
    <property type="entry name" value="IlGF"/>
    <property type="match status" value="1"/>
</dbReference>
<dbReference type="AlphaFoldDB" id="A0A814KJR9"/>
<feature type="domain" description="Insulin-like" evidence="4">
    <location>
        <begin position="126"/>
        <end position="200"/>
    </location>
</feature>
<protein>
    <recommendedName>
        <fullName evidence="4">Insulin-like domain-containing protein</fullName>
    </recommendedName>
</protein>
<keyword evidence="2" id="KW-0964">Secreted</keyword>
<organism evidence="5 6">
    <name type="scientific">Adineta ricciae</name>
    <name type="common">Rotifer</name>
    <dbReference type="NCBI Taxonomy" id="249248"/>
    <lineage>
        <taxon>Eukaryota</taxon>
        <taxon>Metazoa</taxon>
        <taxon>Spiralia</taxon>
        <taxon>Gnathifera</taxon>
        <taxon>Rotifera</taxon>
        <taxon>Eurotatoria</taxon>
        <taxon>Bdelloidea</taxon>
        <taxon>Adinetida</taxon>
        <taxon>Adinetidae</taxon>
        <taxon>Adineta</taxon>
    </lineage>
</organism>
<feature type="signal peptide" evidence="3">
    <location>
        <begin position="1"/>
        <end position="18"/>
    </location>
</feature>
<comment type="subcellular location">
    <subcellularLocation>
        <location evidence="2">Secreted</location>
    </subcellularLocation>
</comment>
<evidence type="ECO:0000256" key="3">
    <source>
        <dbReference type="SAM" id="SignalP"/>
    </source>
</evidence>
<reference evidence="5" key="1">
    <citation type="submission" date="2021-02" db="EMBL/GenBank/DDBJ databases">
        <authorList>
            <person name="Nowell W R."/>
        </authorList>
    </citation>
    <scope>NUCLEOTIDE SEQUENCE</scope>
</reference>
<evidence type="ECO:0000256" key="2">
    <source>
        <dbReference type="RuleBase" id="RU000406"/>
    </source>
</evidence>
<dbReference type="Gene3D" id="1.10.100.10">
    <property type="entry name" value="Insulin-like"/>
    <property type="match status" value="1"/>
</dbReference>
<dbReference type="Pfam" id="PF00049">
    <property type="entry name" value="Insulin"/>
    <property type="match status" value="1"/>
</dbReference>
<dbReference type="InterPro" id="IPR022353">
    <property type="entry name" value="Insulin_CS"/>
</dbReference>
<dbReference type="Proteomes" id="UP000663828">
    <property type="component" value="Unassembled WGS sequence"/>
</dbReference>
<keyword evidence="3" id="KW-0732">Signal</keyword>
<comment type="similarity">
    <text evidence="1 2">Belongs to the insulin family.</text>
</comment>
<dbReference type="InterPro" id="IPR016179">
    <property type="entry name" value="Insulin-like"/>
</dbReference>
<keyword evidence="6" id="KW-1185">Reference proteome</keyword>
<accession>A0A814KJR9</accession>
<dbReference type="PROSITE" id="PS00262">
    <property type="entry name" value="INSULIN"/>
    <property type="match status" value="1"/>
</dbReference>
<evidence type="ECO:0000259" key="4">
    <source>
        <dbReference type="SMART" id="SM00078"/>
    </source>
</evidence>
<dbReference type="EMBL" id="CAJNOR010000994">
    <property type="protein sequence ID" value="CAF1052562.1"/>
    <property type="molecule type" value="Genomic_DNA"/>
</dbReference>
<dbReference type="GO" id="GO:0005576">
    <property type="term" value="C:extracellular region"/>
    <property type="evidence" value="ECO:0007669"/>
    <property type="project" value="UniProtKB-SubCell"/>
</dbReference>
<dbReference type="GO" id="GO:0005179">
    <property type="term" value="F:hormone activity"/>
    <property type="evidence" value="ECO:0007669"/>
    <property type="project" value="InterPro"/>
</dbReference>
<gene>
    <name evidence="5" type="ORF">XAT740_LOCUS15852</name>
</gene>
<evidence type="ECO:0000313" key="5">
    <source>
        <dbReference type="EMBL" id="CAF1052562.1"/>
    </source>
</evidence>
<evidence type="ECO:0000256" key="1">
    <source>
        <dbReference type="ARBA" id="ARBA00009034"/>
    </source>
</evidence>
<proteinExistence type="inferred from homology"/>
<name>A0A814KJR9_ADIRI</name>
<dbReference type="SUPFAM" id="SSF56994">
    <property type="entry name" value="Insulin-like"/>
    <property type="match status" value="1"/>
</dbReference>
<feature type="chain" id="PRO_5032459431" description="Insulin-like domain-containing protein" evidence="3">
    <location>
        <begin position="19"/>
        <end position="202"/>
    </location>
</feature>
<comment type="caution">
    <text evidence="5">The sequence shown here is derived from an EMBL/GenBank/DDBJ whole genome shotgun (WGS) entry which is preliminary data.</text>
</comment>
<sequence>MNTYIPLCLLALVASSRTMPTIDDDLINLNHNFNYTDSHHDTNQGSLLEKILQADQQHQAKVLRHLHHILDGKIYYIKAAGVSYRQRLREDQCVVEYDGKYLNENSVIQLRKKLYRVENCLLERVFHACGPNLLLMLNVVCRVVEQHQITTPMPAVHRQTTSTSKDFLHRISPRASKTPRVITESCCENLCTISELTRYCHR</sequence>
<dbReference type="InterPro" id="IPR036438">
    <property type="entry name" value="Insulin-like_sf"/>
</dbReference>
<evidence type="ECO:0000313" key="6">
    <source>
        <dbReference type="Proteomes" id="UP000663828"/>
    </source>
</evidence>